<organism evidence="3 4">
    <name type="scientific">Batillaria attramentaria</name>
    <dbReference type="NCBI Taxonomy" id="370345"/>
    <lineage>
        <taxon>Eukaryota</taxon>
        <taxon>Metazoa</taxon>
        <taxon>Spiralia</taxon>
        <taxon>Lophotrochozoa</taxon>
        <taxon>Mollusca</taxon>
        <taxon>Gastropoda</taxon>
        <taxon>Caenogastropoda</taxon>
        <taxon>Sorbeoconcha</taxon>
        <taxon>Cerithioidea</taxon>
        <taxon>Batillariidae</taxon>
        <taxon>Batillaria</taxon>
    </lineage>
</organism>
<reference evidence="3 4" key="1">
    <citation type="journal article" date="2023" name="Sci. Data">
        <title>Genome assembly of the Korean intertidal mud-creeper Batillaria attramentaria.</title>
        <authorList>
            <person name="Patra A.K."/>
            <person name="Ho P.T."/>
            <person name="Jun S."/>
            <person name="Lee S.J."/>
            <person name="Kim Y."/>
            <person name="Won Y.J."/>
        </authorList>
    </citation>
    <scope>NUCLEOTIDE SEQUENCE [LARGE SCALE GENOMIC DNA]</scope>
    <source>
        <strain evidence="3">Wonlab-2016</strain>
    </source>
</reference>
<name>A0ABD0KL45_9CAEN</name>
<dbReference type="AlphaFoldDB" id="A0ABD0KL45"/>
<keyword evidence="2" id="KW-0812">Transmembrane</keyword>
<keyword evidence="2" id="KW-1133">Transmembrane helix</keyword>
<sequence>MLTQQNSVDLIPYCFAAGDCPAEQGWKCHSLSSSVTCTSGRNVEITDAYYVNVTDRTLCDENCKATLNTASPSQCRMVGDDCRQKMDQDGLGSVYATCNAKLSYCDLRNVRLPEPFVNSSVYVEYTCISETERVDPCRLPSQGTRPGASVLLLNYCAGCNSTCEISPVNASKPISFKYSFLPKGSPEQDNDNIAKYKLVPNDESVEGHWEPLFRGNYREFRNLSGFQKLQLRFQISSPAFMTRLWISFYDLDVSIACNTSKWPVVSSPCVGSSSETTVSTFLYTATNSGNVTSTMSDDSGFRFSAESLAVGFAAGVLVTAGIVVVIVFCKRRERRYQRPLPRREEPAHYTALNAAFPRRNVTSGASSTIYLEILDEPQANVDSEGYSHVPMPPPTQGTTTQQGSSAISASATLSDDYLHPVASTSGITTTASQSAS</sequence>
<protein>
    <submittedName>
        <fullName evidence="3">Uncharacterized protein</fullName>
    </submittedName>
</protein>
<gene>
    <name evidence="3" type="ORF">BaRGS_00020974</name>
</gene>
<evidence type="ECO:0000256" key="1">
    <source>
        <dbReference type="SAM" id="MobiDB-lite"/>
    </source>
</evidence>
<keyword evidence="4" id="KW-1185">Reference proteome</keyword>
<feature type="compositionally biased region" description="Low complexity" evidence="1">
    <location>
        <begin position="396"/>
        <end position="409"/>
    </location>
</feature>
<keyword evidence="2" id="KW-0472">Membrane</keyword>
<feature type="region of interest" description="Disordered" evidence="1">
    <location>
        <begin position="382"/>
        <end position="409"/>
    </location>
</feature>
<dbReference type="Proteomes" id="UP001519460">
    <property type="component" value="Unassembled WGS sequence"/>
</dbReference>
<dbReference type="EMBL" id="JACVVK020000160">
    <property type="protein sequence ID" value="KAK7487707.1"/>
    <property type="molecule type" value="Genomic_DNA"/>
</dbReference>
<accession>A0ABD0KL45</accession>
<evidence type="ECO:0000313" key="4">
    <source>
        <dbReference type="Proteomes" id="UP001519460"/>
    </source>
</evidence>
<comment type="caution">
    <text evidence="3">The sequence shown here is derived from an EMBL/GenBank/DDBJ whole genome shotgun (WGS) entry which is preliminary data.</text>
</comment>
<feature type="transmembrane region" description="Helical" evidence="2">
    <location>
        <begin position="308"/>
        <end position="329"/>
    </location>
</feature>
<evidence type="ECO:0000313" key="3">
    <source>
        <dbReference type="EMBL" id="KAK7487707.1"/>
    </source>
</evidence>
<evidence type="ECO:0000256" key="2">
    <source>
        <dbReference type="SAM" id="Phobius"/>
    </source>
</evidence>
<proteinExistence type="predicted"/>